<proteinExistence type="inferred from homology"/>
<dbReference type="GO" id="GO:0015031">
    <property type="term" value="P:protein transport"/>
    <property type="evidence" value="ECO:0007669"/>
    <property type="project" value="UniProtKB-KW"/>
</dbReference>
<comment type="subunit">
    <text evidence="1">Heterohexamer.</text>
</comment>
<comment type="similarity">
    <text evidence="1">Belongs to the small Tim family.</text>
</comment>
<dbReference type="Gene3D" id="1.10.287.810">
    <property type="entry name" value="Mitochondrial import inner membrane translocase subunit tim13 like domains"/>
    <property type="match status" value="1"/>
</dbReference>
<gene>
    <name evidence="3" type="ORF">C4D60_Mb09t01110</name>
</gene>
<evidence type="ECO:0000313" key="3">
    <source>
        <dbReference type="EMBL" id="THU46073.1"/>
    </source>
</evidence>
<keyword evidence="1" id="KW-1015">Disulfide bond</keyword>
<accession>A0A4S8ID55</accession>
<keyword evidence="1" id="KW-0472">Membrane</keyword>
<dbReference type="EMBL" id="PYDT01000010">
    <property type="protein sequence ID" value="THU46073.1"/>
    <property type="molecule type" value="Genomic_DNA"/>
</dbReference>
<reference evidence="3 4" key="1">
    <citation type="journal article" date="2019" name="Nat. Plants">
        <title>Genome sequencing of Musa balbisiana reveals subgenome evolution and function divergence in polyploid bananas.</title>
        <authorList>
            <person name="Yao X."/>
        </authorList>
    </citation>
    <scope>NUCLEOTIDE SEQUENCE [LARGE SCALE GENOMIC DNA]</scope>
    <source>
        <strain evidence="4">cv. DH-PKW</strain>
        <tissue evidence="3">Leaves</tissue>
    </source>
</reference>
<keyword evidence="1" id="KW-0653">Protein transport</keyword>
<keyword evidence="1" id="KW-0813">Transport</keyword>
<comment type="function">
    <text evidence="1">Mitochondrial intermembrane chaperone that participates in the import and insertion of some multi-pass transmembrane proteins into the mitochondrial inner membrane. Also required for the transfer of beta-barrel precursors from the TOM complex to the sorting and assembly machinery (SAM complex) of the outer membrane. Acts as a chaperone-like protein that protects the hydrophobic precursors from aggregation and guide them through the mitochondrial intermembrane space.</text>
</comment>
<sequence>MSVFFWGSWPRRRWIIRRSCNQGQKAMIGQMVGKLTDQCWDKCISGTPGSKFSSKESACLSNCARRFMDVSMLIMKKLQSMH</sequence>
<dbReference type="Pfam" id="PF02953">
    <property type="entry name" value="zf-Tim10_DDP"/>
    <property type="match status" value="1"/>
</dbReference>
<evidence type="ECO:0000256" key="1">
    <source>
        <dbReference type="RuleBase" id="RU367043"/>
    </source>
</evidence>
<dbReference type="GO" id="GO:0005743">
    <property type="term" value="C:mitochondrial inner membrane"/>
    <property type="evidence" value="ECO:0007669"/>
    <property type="project" value="UniProtKB-SubCell"/>
</dbReference>
<dbReference type="Proteomes" id="UP000317650">
    <property type="component" value="Chromosome 9"/>
</dbReference>
<keyword evidence="1" id="KW-0496">Mitochondrion</keyword>
<dbReference type="InterPro" id="IPR004217">
    <property type="entry name" value="Tim10-like"/>
</dbReference>
<comment type="domain">
    <text evidence="1">The twin CX3C motif contains 4 conserved Cys residues that form 2 disulfide bonds in the mitochondrial intermembrane space.</text>
</comment>
<comment type="caution">
    <text evidence="3">The sequence shown here is derived from an EMBL/GenBank/DDBJ whole genome shotgun (WGS) entry which is preliminary data.</text>
</comment>
<feature type="domain" description="Tim10-like" evidence="2">
    <location>
        <begin position="21"/>
        <end position="80"/>
    </location>
</feature>
<dbReference type="InterPro" id="IPR035427">
    <property type="entry name" value="Tim10-like_dom_sf"/>
</dbReference>
<comment type="subcellular location">
    <subcellularLocation>
        <location evidence="1">Mitochondrion inner membrane</location>
        <topology evidence="1">Peripheral membrane protein</topology>
        <orientation evidence="1">Intermembrane side</orientation>
    </subcellularLocation>
</comment>
<keyword evidence="1" id="KW-0143">Chaperone</keyword>
<evidence type="ECO:0000313" key="4">
    <source>
        <dbReference type="Proteomes" id="UP000317650"/>
    </source>
</evidence>
<dbReference type="STRING" id="52838.A0A4S8ID55"/>
<name>A0A4S8ID55_MUSBA</name>
<evidence type="ECO:0000259" key="2">
    <source>
        <dbReference type="Pfam" id="PF02953"/>
    </source>
</evidence>
<dbReference type="SUPFAM" id="SSF144122">
    <property type="entry name" value="Tim10-like"/>
    <property type="match status" value="1"/>
</dbReference>
<keyword evidence="1" id="KW-0811">Translocation</keyword>
<protein>
    <recommendedName>
        <fullName evidence="1">Mitochondrial import inner membrane translocase subunit</fullName>
    </recommendedName>
</protein>
<organism evidence="3 4">
    <name type="scientific">Musa balbisiana</name>
    <name type="common">Banana</name>
    <dbReference type="NCBI Taxonomy" id="52838"/>
    <lineage>
        <taxon>Eukaryota</taxon>
        <taxon>Viridiplantae</taxon>
        <taxon>Streptophyta</taxon>
        <taxon>Embryophyta</taxon>
        <taxon>Tracheophyta</taxon>
        <taxon>Spermatophyta</taxon>
        <taxon>Magnoliopsida</taxon>
        <taxon>Liliopsida</taxon>
        <taxon>Zingiberales</taxon>
        <taxon>Musaceae</taxon>
        <taxon>Musa</taxon>
    </lineage>
</organism>
<keyword evidence="4" id="KW-1185">Reference proteome</keyword>
<keyword evidence="1" id="KW-0999">Mitochondrion inner membrane</keyword>
<dbReference type="AlphaFoldDB" id="A0A4S8ID55"/>